<dbReference type="EMBL" id="CVRI01000064">
    <property type="protein sequence ID" value="CRL05575.1"/>
    <property type="molecule type" value="Genomic_DNA"/>
</dbReference>
<dbReference type="AlphaFoldDB" id="A0A1J1IZJ8"/>
<name>A0A1J1IZJ8_9DIPT</name>
<keyword evidence="2" id="KW-1185">Reference proteome</keyword>
<protein>
    <submittedName>
        <fullName evidence="1">CLUMA_CG018299, isoform A</fullName>
    </submittedName>
</protein>
<accession>A0A1J1IZJ8</accession>
<dbReference type="Proteomes" id="UP000183832">
    <property type="component" value="Unassembled WGS sequence"/>
</dbReference>
<evidence type="ECO:0000313" key="1">
    <source>
        <dbReference type="EMBL" id="CRL05575.1"/>
    </source>
</evidence>
<organism evidence="1 2">
    <name type="scientific">Clunio marinus</name>
    <dbReference type="NCBI Taxonomy" id="568069"/>
    <lineage>
        <taxon>Eukaryota</taxon>
        <taxon>Metazoa</taxon>
        <taxon>Ecdysozoa</taxon>
        <taxon>Arthropoda</taxon>
        <taxon>Hexapoda</taxon>
        <taxon>Insecta</taxon>
        <taxon>Pterygota</taxon>
        <taxon>Neoptera</taxon>
        <taxon>Endopterygota</taxon>
        <taxon>Diptera</taxon>
        <taxon>Nematocera</taxon>
        <taxon>Chironomoidea</taxon>
        <taxon>Chironomidae</taxon>
        <taxon>Clunio</taxon>
    </lineage>
</organism>
<sequence>MGSVKSTEDDTLRKRRLATSIQLICRNSLTICFNSFGDLRLFTFSCFFYYTRARKGKCLPKSRVACVNKEAEKLL</sequence>
<gene>
    <name evidence="1" type="ORF">CLUMA_CG018299</name>
</gene>
<reference evidence="1 2" key="1">
    <citation type="submission" date="2015-04" db="EMBL/GenBank/DDBJ databases">
        <authorList>
            <person name="Syromyatnikov M.Y."/>
            <person name="Popov V.N."/>
        </authorList>
    </citation>
    <scope>NUCLEOTIDE SEQUENCE [LARGE SCALE GENOMIC DNA]</scope>
</reference>
<proteinExistence type="predicted"/>
<evidence type="ECO:0000313" key="2">
    <source>
        <dbReference type="Proteomes" id="UP000183832"/>
    </source>
</evidence>